<dbReference type="GO" id="GO:0005634">
    <property type="term" value="C:nucleus"/>
    <property type="evidence" value="ECO:0007669"/>
    <property type="project" value="TreeGrafter"/>
</dbReference>
<reference evidence="3 4" key="2">
    <citation type="submission" date="2018-11" db="EMBL/GenBank/DDBJ databases">
        <authorList>
            <consortium name="Pathogen Informatics"/>
        </authorList>
    </citation>
    <scope>NUCLEOTIDE SEQUENCE [LARGE SCALE GENOMIC DNA]</scope>
    <source>
        <strain evidence="3 4">Egypt</strain>
    </source>
</reference>
<reference evidence="5" key="1">
    <citation type="submission" date="2016-06" db="UniProtKB">
        <authorList>
            <consortium name="WormBaseParasite"/>
        </authorList>
    </citation>
    <scope>IDENTIFICATION</scope>
</reference>
<dbReference type="PANTHER" id="PTHR23346:SF19">
    <property type="entry name" value="PROTEASOME ADAPTER AND SCAFFOLD PROTEIN ECM29"/>
    <property type="match status" value="1"/>
</dbReference>
<dbReference type="Pfam" id="PF13001">
    <property type="entry name" value="ECM29_N"/>
    <property type="match status" value="2"/>
</dbReference>
<evidence type="ECO:0000313" key="3">
    <source>
        <dbReference type="EMBL" id="VDP75738.1"/>
    </source>
</evidence>
<dbReference type="OrthoDB" id="16066at2759"/>
<dbReference type="GO" id="GO:0036503">
    <property type="term" value="P:ERAD pathway"/>
    <property type="evidence" value="ECO:0007669"/>
    <property type="project" value="TreeGrafter"/>
</dbReference>
<name>A0A183AEY1_9TREM</name>
<evidence type="ECO:0000256" key="1">
    <source>
        <dbReference type="ARBA" id="ARBA00022737"/>
    </source>
</evidence>
<dbReference type="GO" id="GO:0043248">
    <property type="term" value="P:proteasome assembly"/>
    <property type="evidence" value="ECO:0007669"/>
    <property type="project" value="InterPro"/>
</dbReference>
<feature type="domain" description="Proteasome component Ecm29 N-terminal" evidence="2">
    <location>
        <begin position="154"/>
        <end position="253"/>
    </location>
</feature>
<proteinExistence type="predicted"/>
<dbReference type="GO" id="GO:0005737">
    <property type="term" value="C:cytoplasm"/>
    <property type="evidence" value="ECO:0007669"/>
    <property type="project" value="TreeGrafter"/>
</dbReference>
<dbReference type="GO" id="GO:0060090">
    <property type="term" value="F:molecular adaptor activity"/>
    <property type="evidence" value="ECO:0007669"/>
    <property type="project" value="InterPro"/>
</dbReference>
<keyword evidence="4" id="KW-1185">Reference proteome</keyword>
<evidence type="ECO:0000313" key="5">
    <source>
        <dbReference type="WBParaSite" id="ECPE_0000552901-mRNA-1"/>
    </source>
</evidence>
<sequence>MLAMAVPNEEAPGPGEDIDRLALRISLADIDDQFEKVVQKSLVFILKYLAKYEDHRKKLMELLGDVTRRLKCRPNIQVPVHELFLTYNDPSRQVFLVNFSHLYIVIGYPRLPFSQQVKLLPVLYGSLTDDKSICQRDAVQRLNRFDGADIVIPDGFNSYDLTRVAHERYSTINSAEDLEKYKVGLIQFYSRHFFSAEESIIPILFGYGDTRHSVVSAAAKELRTLSMIVDWEDELLLTRIMAWYLGRRRECDPRVSYLIVIFTPTNPTYFLFRFHFHITCFFLKLRSCKCCLLFLVCTDLLSIW</sequence>
<organism evidence="5">
    <name type="scientific">Echinostoma caproni</name>
    <dbReference type="NCBI Taxonomy" id="27848"/>
    <lineage>
        <taxon>Eukaryota</taxon>
        <taxon>Metazoa</taxon>
        <taxon>Spiralia</taxon>
        <taxon>Lophotrochozoa</taxon>
        <taxon>Platyhelminthes</taxon>
        <taxon>Trematoda</taxon>
        <taxon>Digenea</taxon>
        <taxon>Plagiorchiida</taxon>
        <taxon>Echinostomata</taxon>
        <taxon>Echinostomatoidea</taxon>
        <taxon>Echinostomatidae</taxon>
        <taxon>Echinostoma</taxon>
    </lineage>
</organism>
<dbReference type="WBParaSite" id="ECPE_0000552901-mRNA-1">
    <property type="protein sequence ID" value="ECPE_0000552901-mRNA-1"/>
    <property type="gene ID" value="ECPE_0000552901"/>
</dbReference>
<dbReference type="AlphaFoldDB" id="A0A183AEY1"/>
<protein>
    <submittedName>
        <fullName evidence="5">Proteasome assembly chaperone 1</fullName>
    </submittedName>
</protein>
<gene>
    <name evidence="3" type="ORF">ECPE_LOCUS5516</name>
</gene>
<accession>A0A183AEY1</accession>
<dbReference type="Proteomes" id="UP000272942">
    <property type="component" value="Unassembled WGS sequence"/>
</dbReference>
<evidence type="ECO:0000313" key="4">
    <source>
        <dbReference type="Proteomes" id="UP000272942"/>
    </source>
</evidence>
<dbReference type="InterPro" id="IPR024372">
    <property type="entry name" value="Ecm29_N"/>
</dbReference>
<dbReference type="PANTHER" id="PTHR23346">
    <property type="entry name" value="TRANSLATIONAL ACTIVATOR GCN1-RELATED"/>
    <property type="match status" value="1"/>
</dbReference>
<keyword evidence="1" id="KW-0677">Repeat</keyword>
<dbReference type="EMBL" id="UZAN01042380">
    <property type="protein sequence ID" value="VDP75738.1"/>
    <property type="molecule type" value="Genomic_DNA"/>
</dbReference>
<evidence type="ECO:0000259" key="2">
    <source>
        <dbReference type="Pfam" id="PF13001"/>
    </source>
</evidence>
<feature type="domain" description="Proteasome component Ecm29 N-terminal" evidence="2">
    <location>
        <begin position="18"/>
        <end position="132"/>
    </location>
</feature>